<evidence type="ECO:0000313" key="2">
    <source>
        <dbReference type="EMBL" id="UFZ06354.1"/>
    </source>
</evidence>
<dbReference type="Proteomes" id="UP001431010">
    <property type="component" value="Chromosome"/>
</dbReference>
<proteinExistence type="predicted"/>
<reference evidence="2" key="1">
    <citation type="journal article" date="2024" name="Antonie Van Leeuwenhoek">
        <title>Bradyrhizobium ontarionense sp. nov., a novel bacterial symbiont isolated from Aeschynomene indica (Indian jointvetch), harbours photosynthesis, nitrogen fixation and nitrous oxide (N2O) reductase genes.</title>
        <authorList>
            <person name="Bromfield E.S.P."/>
            <person name="Cloutier S."/>
        </authorList>
    </citation>
    <scope>NUCLEOTIDE SEQUENCE</scope>
    <source>
        <strain evidence="2">A19</strain>
    </source>
</reference>
<protein>
    <submittedName>
        <fullName evidence="2">Uncharacterized protein</fullName>
    </submittedName>
</protein>
<organism evidence="2 3">
    <name type="scientific">Bradyrhizobium ontarionense</name>
    <dbReference type="NCBI Taxonomy" id="2898149"/>
    <lineage>
        <taxon>Bacteria</taxon>
        <taxon>Pseudomonadati</taxon>
        <taxon>Pseudomonadota</taxon>
        <taxon>Alphaproteobacteria</taxon>
        <taxon>Hyphomicrobiales</taxon>
        <taxon>Nitrobacteraceae</taxon>
        <taxon>Bradyrhizobium</taxon>
    </lineage>
</organism>
<evidence type="ECO:0000313" key="3">
    <source>
        <dbReference type="Proteomes" id="UP001431010"/>
    </source>
</evidence>
<name>A0ABY3RFX3_9BRAD</name>
<accession>A0ABY3RFX3</accession>
<feature type="region of interest" description="Disordered" evidence="1">
    <location>
        <begin position="142"/>
        <end position="167"/>
    </location>
</feature>
<keyword evidence="3" id="KW-1185">Reference proteome</keyword>
<feature type="compositionally biased region" description="Low complexity" evidence="1">
    <location>
        <begin position="142"/>
        <end position="154"/>
    </location>
</feature>
<gene>
    <name evidence="2" type="ORF">LQG66_08675</name>
</gene>
<dbReference type="RefSeq" id="WP_231325434.1">
    <property type="nucleotide sequence ID" value="NZ_CP088156.1"/>
</dbReference>
<evidence type="ECO:0000256" key="1">
    <source>
        <dbReference type="SAM" id="MobiDB-lite"/>
    </source>
</evidence>
<dbReference type="EMBL" id="CP088156">
    <property type="protein sequence ID" value="UFZ06354.1"/>
    <property type="molecule type" value="Genomic_DNA"/>
</dbReference>
<sequence length="2398" mass="259322">MADAKISLRPIVVPRAFDGQRIHFAVVFNFDLSGNAQDQEITFPEIFREWPKTLHNLKWRNANFAAGNPTVAEIEGGVFVDVKIAETRKSRPASRTDAVHLDASKALKAWSKIFSFENPNVDRSKHGRSVGQLASLFRQPQAPADPAVGAGPDQRVVTNPSGGSDLRPTRRIESLETRSTRAWLDQSAAHIQTVLQADPRQLAMVKAHVAARRPDFVRAANKVGPGQALELMAVSNALSLPAAPGALNLDPNNAQDTAMLKLAAAVSLSNIAAGGEAARVQRSVNLARNRPRQAMDPKHAEHPGVAEILARLKHHPGVMEQLGLVVHCSAPIDAVGDALVSGTISLRIPEFGSTVLAPPAEVVTHFELNPDTKNGFFRAQEKVENELDGHSTHWKRFNLLPRDYFSLQQEDHTRTLMRSLLTAGSPSTSPQAGPTDEALTDAIIIQSERPDDQRVAEVILNRLSRGQELIGAPTIELYAEDLMSGYAFDVAFDENGGAGKWHSLCRRRVRVYGDGESDPLIDCEEEGYVSTSVGTSAAPIVGPIQAIDTVTGADDKTTLQKFVLRVDQRGAYNSSVPDHSNGYLVTAQKAAGSIETSNSDVEPSTQLRSVLRDVTDISDLLANQGSLPAGAEMDRVQVTIGPMPSGAPELDPTLVQELFLSPVFATDALKDSELPQSRVQFFQARSKLRKEDFNFAFSGGISSFLNADGTVLAHETWPPKFEAFEAEGERRAYLRSATDLVAQRRLSRSIDPGKGTAVISDSLPQAVLTAEHAARSGGDLTLLTLPFVASKDVTRGGQKLQMPAIAVFPLRLRFSGQVDDISAVDTGDGRKSFNFRLTGIAADVPFTCAAEVIADRAGHAVELAKGDAVSGDGILQSLNAPLKILQLNFLGTKDSQSPGAKAAIAAPVVAWLPRIARIETELQRVRGPAKGQVAFEMRGQITPSTTSYKFPGETSARNGTLISWQPAGQTLIKTKLIVPSDVATPAKDEIVAASGKVVTVTVGAESEQQVFLIERWAVLAPADKANIDAAISDEARAAKSSSHLDWIVTISTDQGDQPVRFDVLAGPQDTTNKPLHQPSDISTALNKGDQIWLEAICVNEIGKLRGVGWPGWIAGFIAAKSTTLTTLDLRTIQVPSADPNDRAGYFKLVSSLGKVTLAAVDMLSPRTLRMMGELVSTEIVSTPNQPDTLVLHLASLTGKSQWQMQCRKDARFSDVESGLPNRRVADLLPGDCIVASAWPNGGGQLQIDLTDGSDGLGGKLVALEAGLFGKWTPASQADTSANIKRLSSIALSEGSIDFLPGVLRTPRGISRTVWGPRRYQDQSRAVAAENALASHDPIEGAALRYLPVAFARTIIEHAAQPAAAAAAGVAPIHAVASDCIARWRGWWLTVPQPGNTDLPEGKKSDGAWPITIKCTPPAAGMLPLRTKRGYWVRGWRVDLAGNMSQHLDTETRKHLASLTPASYAQKLSQFTRPDAPLAPVMAQPGKTLNLPQFSFVGYHQEEAADQAPGTSMQSLRLVLVTERNGKPVPPRSNGKGALYNSSCHLLPPPVDVETVIGTGFLDPDPKRNAAALLAHGKQVTEIIRKHEQFFDDGILAQRPSGLNYFPDPFATHAVASVTETLRGVVPASAVSSGAGWPGQWSNPVQLQLVQQDKWLDKVTPWFIPQDKWRNAAAPQLELATGPVGASASSQKLALRVPPARTAQCRIAAMHVLDLVPDALRKNPDVIAAVEANAGLTIDLTHAVTGPLRQPEWIQLVDDPSRVQNDTAQNFKSLLNVDVPSSGAMAFSMYWNDLWDETVPALFGPATVVAYAPTGKITKVEIKNPGFGYGSVAVVGKIHVGGDGAILQPVVKDGKLTAVTIEDGGNNYPKDRAFAITVNRRPPLHTPAVAEAKVVGGKVVEVRLKQGAEANGFYARPPLVVLHDMKGTGRKANYKAVIDREGRVTGFQPVKTRSALGQEDSGLGEDYSAAVIVGIYTDQAQIADQPIADRDNLDQPAWESRPFEFSHSFGDTRARRLYVIGDASTRFPDMVAEIDRQPMTTEPRILELVSSARPPKPEIAYLLPAYANRPLLKEPDRLIEQRDSVIRCYMHRPWNATGDERLGVVVYSAQINTSRIVEDVANEGLIPQGLRKYVSRWGFDPVWDEAKYSPLTIDDFTRAVDVARYDDVVELDGTELPPVSVALHEVKYSAKKDMWYADIAVRAPEEGMPFVQLALVRYQPHSVPRLSMSEVALADPIVHPGLRRLTVRRSSANAVKVALGGNFDGLRQPGTRSSNLPKRKVVVELRQRMEGLSLAFEGPLAHRDEQIDQRSVDRWELDRAADWKTFAGKVTLSAAVLRAPQDYYLAVKEFEVFPAGASYRDMTGSAGSAFNSGPSSSPVPAYDRLVFYRALGLQELPAG</sequence>